<dbReference type="Gene3D" id="3.90.470.20">
    <property type="entry name" value="4'-phosphopantetheinyl transferase domain"/>
    <property type="match status" value="2"/>
</dbReference>
<comment type="similarity">
    <text evidence="1">Belongs to the P-Pant transferase superfamily. Gsp/Sfp/HetI/AcpT family.</text>
</comment>
<proteinExistence type="inferred from homology"/>
<dbReference type="GO" id="GO:0016740">
    <property type="term" value="F:transferase activity"/>
    <property type="evidence" value="ECO:0007669"/>
    <property type="project" value="UniProtKB-KW"/>
</dbReference>
<feature type="domain" description="4'-phosphopantetheinyl transferase N-terminal" evidence="4">
    <location>
        <begin position="36"/>
        <end position="103"/>
    </location>
</feature>
<organism evidence="5 6">
    <name type="scientific">Clostridium botulinum</name>
    <dbReference type="NCBI Taxonomy" id="1491"/>
    <lineage>
        <taxon>Bacteria</taxon>
        <taxon>Bacillati</taxon>
        <taxon>Bacillota</taxon>
        <taxon>Clostridia</taxon>
        <taxon>Eubacteriales</taxon>
        <taxon>Clostridiaceae</taxon>
        <taxon>Clostridium</taxon>
    </lineage>
</organism>
<dbReference type="AlphaFoldDB" id="A0ABC8CVI2"/>
<dbReference type="Proteomes" id="UP000240615">
    <property type="component" value="Chromosome"/>
</dbReference>
<dbReference type="InterPro" id="IPR050559">
    <property type="entry name" value="P-Pant_transferase_sf"/>
</dbReference>
<evidence type="ECO:0000259" key="4">
    <source>
        <dbReference type="Pfam" id="PF22624"/>
    </source>
</evidence>
<evidence type="ECO:0000313" key="6">
    <source>
        <dbReference type="Proteomes" id="UP000240615"/>
    </source>
</evidence>
<evidence type="ECO:0000259" key="3">
    <source>
        <dbReference type="Pfam" id="PF01648"/>
    </source>
</evidence>
<feature type="domain" description="4'-phosphopantetheinyl transferase" evidence="3">
    <location>
        <begin position="110"/>
        <end position="176"/>
    </location>
</feature>
<sequence>MKYAMSKNYRLDFYIINTSDIDYKMISNLYNSSYRQQIIDDYKNDHDKLNMLLSEMIIKMLYSKMYNLNLRTININVTSFGKPSISNSYNFSYSISHTSTYLACCVSNHSIGIDIEVCQHMDENLLKLICTPKELDYILNSNYKNINSTMIWTRKEAYYKFIGTGLQDNINEFDTLNKIYRDNLSLFSFYYNDHIISICTNINKIQNPIYINELEISEIINFFSNIKE</sequence>
<dbReference type="SUPFAM" id="SSF56214">
    <property type="entry name" value="4'-phosphopantetheinyl transferase"/>
    <property type="match status" value="2"/>
</dbReference>
<evidence type="ECO:0008006" key="7">
    <source>
        <dbReference type="Google" id="ProtNLM"/>
    </source>
</evidence>
<dbReference type="InterPro" id="IPR037143">
    <property type="entry name" value="4-PPantetheinyl_Trfase_dom_sf"/>
</dbReference>
<name>A0ABC8CVI2_CLOBO</name>
<evidence type="ECO:0000313" key="5">
    <source>
        <dbReference type="EMBL" id="AVQ39233.1"/>
    </source>
</evidence>
<evidence type="ECO:0000256" key="1">
    <source>
        <dbReference type="ARBA" id="ARBA00010990"/>
    </source>
</evidence>
<evidence type="ECO:0000256" key="2">
    <source>
        <dbReference type="ARBA" id="ARBA00022679"/>
    </source>
</evidence>
<dbReference type="EMBL" id="CP027777">
    <property type="protein sequence ID" value="AVQ39233.1"/>
    <property type="molecule type" value="Genomic_DNA"/>
</dbReference>
<accession>A0ABC8CVI2</accession>
<dbReference type="InterPro" id="IPR055066">
    <property type="entry name" value="AASDHPPT_N"/>
</dbReference>
<dbReference type="InterPro" id="IPR008278">
    <property type="entry name" value="4-PPantetheinyl_Trfase_dom"/>
</dbReference>
<dbReference type="PANTHER" id="PTHR12215">
    <property type="entry name" value="PHOSPHOPANTETHEINE TRANSFERASE"/>
    <property type="match status" value="1"/>
</dbReference>
<keyword evidence="2" id="KW-0808">Transferase</keyword>
<dbReference type="Pfam" id="PF01648">
    <property type="entry name" value="ACPS"/>
    <property type="match status" value="1"/>
</dbReference>
<dbReference type="PANTHER" id="PTHR12215:SF10">
    <property type="entry name" value="L-AMINOADIPATE-SEMIALDEHYDE DEHYDROGENASE-PHOSPHOPANTETHEINYL TRANSFERASE"/>
    <property type="match status" value="1"/>
</dbReference>
<reference evidence="5 6" key="1">
    <citation type="submission" date="2018-01" db="EMBL/GenBank/DDBJ databases">
        <title>Genetic Diversity of Clostridium botulinum in seafood.</title>
        <authorList>
            <person name="Athira V."/>
            <person name="Arun Jyothi P.V."/>
            <person name="Lalitha K.V."/>
            <person name="Joseph T.C."/>
        </authorList>
    </citation>
    <scope>NUCLEOTIDE SEQUENCE [LARGE SCALE GENOMIC DNA]</scope>
    <source>
        <strain evidence="5 6">Mfbjulcb8</strain>
    </source>
</reference>
<protein>
    <recommendedName>
        <fullName evidence="7">4'-phosphopantetheinyl transferase superfamily protein</fullName>
    </recommendedName>
</protein>
<gene>
    <name evidence="5" type="ORF">C7M56_11280</name>
</gene>
<dbReference type="Pfam" id="PF22624">
    <property type="entry name" value="AASDHPPT_N"/>
    <property type="match status" value="1"/>
</dbReference>